<dbReference type="CDD" id="cd00609">
    <property type="entry name" value="AAT_like"/>
    <property type="match status" value="1"/>
</dbReference>
<evidence type="ECO:0000256" key="2">
    <source>
        <dbReference type="ARBA" id="ARBA00022576"/>
    </source>
</evidence>
<evidence type="ECO:0000313" key="9">
    <source>
        <dbReference type="EMBL" id="EHM47722.1"/>
    </source>
</evidence>
<reference evidence="9 10" key="1">
    <citation type="submission" date="2011-08" db="EMBL/GenBank/DDBJ databases">
        <authorList>
            <person name="Weinstock G."/>
            <person name="Sodergren E."/>
            <person name="Clifton S."/>
            <person name="Fulton L."/>
            <person name="Fulton B."/>
            <person name="Courtney L."/>
            <person name="Fronick C."/>
            <person name="Harrison M."/>
            <person name="Strong C."/>
            <person name="Farmer C."/>
            <person name="Delahaunty K."/>
            <person name="Markovic C."/>
            <person name="Hall O."/>
            <person name="Minx P."/>
            <person name="Tomlinson C."/>
            <person name="Mitreva M."/>
            <person name="Hou S."/>
            <person name="Chen J."/>
            <person name="Wollam A."/>
            <person name="Pepin K.H."/>
            <person name="Johnson M."/>
            <person name="Bhonagiri V."/>
            <person name="Zhang X."/>
            <person name="Suruliraj S."/>
            <person name="Warren W."/>
            <person name="Chinwalla A."/>
            <person name="Mardis E.R."/>
            <person name="Wilson R.K."/>
        </authorList>
    </citation>
    <scope>NUCLEOTIDE SEQUENCE [LARGE SCALE GENOMIC DNA]</scope>
    <source>
        <strain evidence="9 10">ATCC 51873</strain>
    </source>
</reference>
<evidence type="ECO:0000256" key="6">
    <source>
        <dbReference type="ARBA" id="ARBA00023125"/>
    </source>
</evidence>
<dbReference type="EMBL" id="AGCI01000009">
    <property type="protein sequence ID" value="EHM47722.1"/>
    <property type="molecule type" value="Genomic_DNA"/>
</dbReference>
<name>G9Y1K2_HAFAL</name>
<dbReference type="InterPro" id="IPR015422">
    <property type="entry name" value="PyrdxlP-dep_Trfase_small"/>
</dbReference>
<dbReference type="CDD" id="cd07377">
    <property type="entry name" value="WHTH_GntR"/>
    <property type="match status" value="1"/>
</dbReference>
<keyword evidence="5" id="KW-0805">Transcription regulation</keyword>
<evidence type="ECO:0000256" key="4">
    <source>
        <dbReference type="ARBA" id="ARBA00022898"/>
    </source>
</evidence>
<dbReference type="Proteomes" id="UP000005959">
    <property type="component" value="Unassembled WGS sequence"/>
</dbReference>
<evidence type="ECO:0000256" key="5">
    <source>
        <dbReference type="ARBA" id="ARBA00023015"/>
    </source>
</evidence>
<proteinExistence type="inferred from homology"/>
<evidence type="ECO:0000313" key="10">
    <source>
        <dbReference type="Proteomes" id="UP000005959"/>
    </source>
</evidence>
<dbReference type="InterPro" id="IPR036390">
    <property type="entry name" value="WH_DNA-bd_sf"/>
</dbReference>
<dbReference type="Gene3D" id="1.10.10.10">
    <property type="entry name" value="Winged helix-like DNA-binding domain superfamily/Winged helix DNA-binding domain"/>
    <property type="match status" value="1"/>
</dbReference>
<keyword evidence="2" id="KW-0032">Aminotransferase</keyword>
<dbReference type="InterPro" id="IPR036388">
    <property type="entry name" value="WH-like_DNA-bd_sf"/>
</dbReference>
<dbReference type="PANTHER" id="PTHR46577">
    <property type="entry name" value="HTH-TYPE TRANSCRIPTIONAL REGULATORY PROTEIN GABR"/>
    <property type="match status" value="1"/>
</dbReference>
<dbReference type="SUPFAM" id="SSF53383">
    <property type="entry name" value="PLP-dependent transferases"/>
    <property type="match status" value="1"/>
</dbReference>
<comment type="caution">
    <text evidence="9">The sequence shown here is derived from an EMBL/GenBank/DDBJ whole genome shotgun (WGS) entry which is preliminary data.</text>
</comment>
<dbReference type="FunFam" id="1.10.10.10:FF:000401">
    <property type="entry name" value="GntR family transcriptional regulator"/>
    <property type="match status" value="1"/>
</dbReference>
<keyword evidence="7" id="KW-0804">Transcription</keyword>
<accession>G9Y1K2</accession>
<dbReference type="InterPro" id="IPR000524">
    <property type="entry name" value="Tscrpt_reg_HTH_GntR"/>
</dbReference>
<dbReference type="Pfam" id="PF00392">
    <property type="entry name" value="GntR"/>
    <property type="match status" value="1"/>
</dbReference>
<dbReference type="PROSITE" id="PS50949">
    <property type="entry name" value="HTH_GNTR"/>
    <property type="match status" value="1"/>
</dbReference>
<dbReference type="GO" id="GO:0008483">
    <property type="term" value="F:transaminase activity"/>
    <property type="evidence" value="ECO:0007669"/>
    <property type="project" value="UniProtKB-KW"/>
</dbReference>
<dbReference type="InterPro" id="IPR051446">
    <property type="entry name" value="HTH_trans_reg/aminotransferase"/>
</dbReference>
<feature type="domain" description="HTH gntR-type" evidence="8">
    <location>
        <begin position="25"/>
        <end position="93"/>
    </location>
</feature>
<dbReference type="SMART" id="SM00345">
    <property type="entry name" value="HTH_GNTR"/>
    <property type="match status" value="1"/>
</dbReference>
<dbReference type="InterPro" id="IPR015424">
    <property type="entry name" value="PyrdxlP-dep_Trfase"/>
</dbReference>
<protein>
    <submittedName>
        <fullName evidence="9">Transcriptional regulator, GntR family</fullName>
    </submittedName>
</protein>
<dbReference type="InterPro" id="IPR004839">
    <property type="entry name" value="Aminotransferase_I/II_large"/>
</dbReference>
<dbReference type="HOGENOM" id="CLU_017584_0_0_6"/>
<evidence type="ECO:0000256" key="7">
    <source>
        <dbReference type="ARBA" id="ARBA00023163"/>
    </source>
</evidence>
<dbReference type="PATRIC" id="fig|1002364.3.peg.382"/>
<dbReference type="SUPFAM" id="SSF46785">
    <property type="entry name" value="Winged helix' DNA-binding domain"/>
    <property type="match status" value="1"/>
</dbReference>
<dbReference type="AlphaFoldDB" id="G9Y1K2"/>
<dbReference type="GO" id="GO:0003677">
    <property type="term" value="F:DNA binding"/>
    <property type="evidence" value="ECO:0007669"/>
    <property type="project" value="UniProtKB-KW"/>
</dbReference>
<evidence type="ECO:0000259" key="8">
    <source>
        <dbReference type="PROSITE" id="PS50949"/>
    </source>
</evidence>
<sequence>MVKITGNCTGFRRFEPHTTNQGGTMTRYQHLADLLAQRIEAGLYQSGERLPSVRTLSEEHSVSISTVQQAYHLLEDRQLIRPQPRSGYYVTPRKHTPPAPAISRPAQRPVEITQWECVLDRLNEEPDGDAIPFGSGSPDMSQSTLAPLWKAMTRLMQSQDRRVLNYDPVYGSYALREQVARLAIDSGCHLNPADIIITNGCHEALIVAIRAVCSAGDIVAVESPAFHGIMQKLRGSEIKVIEIPTDSSTGISVEALKLALEQWPIKAVMLVPNCNNPLGFIMPEPRKRELLCLAQEYDIAIIEDDVYGDLAFDYPRPITIKSLDMDGRVLLCSSFSKTVAPGLRVGWIAPGRYFDRVVYMKYTGTGASVSHPQLAIAEFIKAGGYQIHLRRMRKYYQQNLEKFTCRVREYFPCGICVSRPQGGFVMWIELPEHFDSVRLSLELSEAKVQFVIGSLFSASGKYRNCLRLNYGLPYSDKVDQGLQKLAKAVECAMLECQLQMAGEARQNGTNR</sequence>
<keyword evidence="3" id="KW-0808">Transferase</keyword>
<dbReference type="GO" id="GO:0003700">
    <property type="term" value="F:DNA-binding transcription factor activity"/>
    <property type="evidence" value="ECO:0007669"/>
    <property type="project" value="InterPro"/>
</dbReference>
<organism evidence="9 10">
    <name type="scientific">Hafnia alvei ATCC 51873</name>
    <dbReference type="NCBI Taxonomy" id="1002364"/>
    <lineage>
        <taxon>Bacteria</taxon>
        <taxon>Pseudomonadati</taxon>
        <taxon>Pseudomonadota</taxon>
        <taxon>Gammaproteobacteria</taxon>
        <taxon>Enterobacterales</taxon>
        <taxon>Hafniaceae</taxon>
        <taxon>Hafnia</taxon>
    </lineage>
</organism>
<comment type="similarity">
    <text evidence="1">In the C-terminal section; belongs to the class-I pyridoxal-phosphate-dependent aminotransferase family.</text>
</comment>
<keyword evidence="4" id="KW-0663">Pyridoxal phosphate</keyword>
<dbReference type="Gene3D" id="3.90.1150.10">
    <property type="entry name" value="Aspartate Aminotransferase, domain 1"/>
    <property type="match status" value="1"/>
</dbReference>
<evidence type="ECO:0000256" key="3">
    <source>
        <dbReference type="ARBA" id="ARBA00022679"/>
    </source>
</evidence>
<dbReference type="Pfam" id="PF00155">
    <property type="entry name" value="Aminotran_1_2"/>
    <property type="match status" value="1"/>
</dbReference>
<dbReference type="InterPro" id="IPR015421">
    <property type="entry name" value="PyrdxlP-dep_Trfase_major"/>
</dbReference>
<keyword evidence="6" id="KW-0238">DNA-binding</keyword>
<dbReference type="PANTHER" id="PTHR46577:SF1">
    <property type="entry name" value="HTH-TYPE TRANSCRIPTIONAL REGULATORY PROTEIN GABR"/>
    <property type="match status" value="1"/>
</dbReference>
<dbReference type="GO" id="GO:0030170">
    <property type="term" value="F:pyridoxal phosphate binding"/>
    <property type="evidence" value="ECO:0007669"/>
    <property type="project" value="InterPro"/>
</dbReference>
<evidence type="ECO:0000256" key="1">
    <source>
        <dbReference type="ARBA" id="ARBA00005384"/>
    </source>
</evidence>
<dbReference type="Gene3D" id="3.40.640.10">
    <property type="entry name" value="Type I PLP-dependent aspartate aminotransferase-like (Major domain)"/>
    <property type="match status" value="1"/>
</dbReference>
<gene>
    <name evidence="9" type="ORF">HMPREF0454_00419</name>
</gene>